<dbReference type="Gene3D" id="3.40.630.30">
    <property type="match status" value="1"/>
</dbReference>
<dbReference type="RefSeq" id="WP_345044152.1">
    <property type="nucleotide sequence ID" value="NZ_BAABBA010000023.1"/>
</dbReference>
<accession>A0ABP6UL43</accession>
<dbReference type="PROSITE" id="PS51186">
    <property type="entry name" value="GNAT"/>
    <property type="match status" value="1"/>
</dbReference>
<protein>
    <submittedName>
        <fullName evidence="5">GNAT family protein</fullName>
    </submittedName>
</protein>
<evidence type="ECO:0000313" key="6">
    <source>
        <dbReference type="Proteomes" id="UP001499841"/>
    </source>
</evidence>
<reference evidence="6" key="1">
    <citation type="journal article" date="2019" name="Int. J. Syst. Evol. Microbiol.">
        <title>The Global Catalogue of Microorganisms (GCM) 10K type strain sequencing project: providing services to taxonomists for standard genome sequencing and annotation.</title>
        <authorList>
            <consortium name="The Broad Institute Genomics Platform"/>
            <consortium name="The Broad Institute Genome Sequencing Center for Infectious Disease"/>
            <person name="Wu L."/>
            <person name="Ma J."/>
        </authorList>
    </citation>
    <scope>NUCLEOTIDE SEQUENCE [LARGE SCALE GENOMIC DNA]</scope>
    <source>
        <strain evidence="6">JCM 17459</strain>
    </source>
</reference>
<feature type="domain" description="N-acetyltransferase" evidence="4">
    <location>
        <begin position="16"/>
        <end position="183"/>
    </location>
</feature>
<dbReference type="PANTHER" id="PTHR43792">
    <property type="entry name" value="GNAT FAMILY, PUTATIVE (AFU_ORTHOLOGUE AFUA_3G00765)-RELATED-RELATED"/>
    <property type="match status" value="1"/>
</dbReference>
<dbReference type="InterPro" id="IPR000182">
    <property type="entry name" value="GNAT_dom"/>
</dbReference>
<keyword evidence="6" id="KW-1185">Reference proteome</keyword>
<name>A0ABP6UL43_9MICO</name>
<dbReference type="InterPro" id="IPR051531">
    <property type="entry name" value="N-acetyltransferase"/>
</dbReference>
<sequence length="201" mass="22691">MTAVVPWPVTLVEDRVGLRPLRQRDRATWERLRRANAAWLERWEATSPTGEPPSTFRSYVRTLDRGARAGTALPFVVELDGELVGQLTVSSITRGSFCSATIGYWVSEHVAGRGVTPLAVAMASDFAWYEAGLHRIEINIRPENAASLRVVEKLGFRDEGVRRRFLHIQGDWRDHRSFALTAEEVPGGLVRRWRERGGTVR</sequence>
<evidence type="ECO:0000256" key="2">
    <source>
        <dbReference type="ARBA" id="ARBA00023315"/>
    </source>
</evidence>
<evidence type="ECO:0000313" key="5">
    <source>
        <dbReference type="EMBL" id="GAA3509197.1"/>
    </source>
</evidence>
<proteinExistence type="inferred from homology"/>
<dbReference type="Proteomes" id="UP001499841">
    <property type="component" value="Unassembled WGS sequence"/>
</dbReference>
<comment type="similarity">
    <text evidence="3">Belongs to the acetyltransferase family. RimJ subfamily.</text>
</comment>
<gene>
    <name evidence="5" type="ORF">GCM10022262_35430</name>
</gene>
<evidence type="ECO:0000256" key="3">
    <source>
        <dbReference type="ARBA" id="ARBA00038502"/>
    </source>
</evidence>
<keyword evidence="2" id="KW-0012">Acyltransferase</keyword>
<dbReference type="EMBL" id="BAABBA010000023">
    <property type="protein sequence ID" value="GAA3509197.1"/>
    <property type="molecule type" value="Genomic_DNA"/>
</dbReference>
<evidence type="ECO:0000256" key="1">
    <source>
        <dbReference type="ARBA" id="ARBA00022679"/>
    </source>
</evidence>
<keyword evidence="1" id="KW-0808">Transferase</keyword>
<dbReference type="PANTHER" id="PTHR43792:SF8">
    <property type="entry name" value="[RIBOSOMAL PROTEIN US5]-ALANINE N-ACETYLTRANSFERASE"/>
    <property type="match status" value="1"/>
</dbReference>
<comment type="caution">
    <text evidence="5">The sequence shown here is derived from an EMBL/GenBank/DDBJ whole genome shotgun (WGS) entry which is preliminary data.</text>
</comment>
<dbReference type="Pfam" id="PF13302">
    <property type="entry name" value="Acetyltransf_3"/>
    <property type="match status" value="1"/>
</dbReference>
<organism evidence="5 6">
    <name type="scientific">Georgenia daeguensis</name>
    <dbReference type="NCBI Taxonomy" id="908355"/>
    <lineage>
        <taxon>Bacteria</taxon>
        <taxon>Bacillati</taxon>
        <taxon>Actinomycetota</taxon>
        <taxon>Actinomycetes</taxon>
        <taxon>Micrococcales</taxon>
        <taxon>Bogoriellaceae</taxon>
        <taxon>Georgenia</taxon>
    </lineage>
</organism>
<dbReference type="InterPro" id="IPR016181">
    <property type="entry name" value="Acyl_CoA_acyltransferase"/>
</dbReference>
<dbReference type="SUPFAM" id="SSF55729">
    <property type="entry name" value="Acyl-CoA N-acyltransferases (Nat)"/>
    <property type="match status" value="1"/>
</dbReference>
<evidence type="ECO:0000259" key="4">
    <source>
        <dbReference type="PROSITE" id="PS51186"/>
    </source>
</evidence>